<dbReference type="EMBL" id="JAGTJS010000022">
    <property type="protein sequence ID" value="KAH7237834.1"/>
    <property type="molecule type" value="Genomic_DNA"/>
</dbReference>
<feature type="chain" id="PRO_5040653978" description="Secreted protein" evidence="1">
    <location>
        <begin position="25"/>
        <end position="89"/>
    </location>
</feature>
<proteinExistence type="predicted"/>
<feature type="signal peptide" evidence="1">
    <location>
        <begin position="1"/>
        <end position="24"/>
    </location>
</feature>
<evidence type="ECO:0000313" key="3">
    <source>
        <dbReference type="EMBL" id="KAH7237834.1"/>
    </source>
</evidence>
<keyword evidence="4" id="KW-1185">Reference proteome</keyword>
<accession>A0A9P9GH07</accession>
<reference evidence="3" key="1">
    <citation type="journal article" date="2021" name="Nat. Commun.">
        <title>Genetic determinants of endophytism in the Arabidopsis root mycobiome.</title>
        <authorList>
            <person name="Mesny F."/>
            <person name="Miyauchi S."/>
            <person name="Thiergart T."/>
            <person name="Pickel B."/>
            <person name="Atanasova L."/>
            <person name="Karlsson M."/>
            <person name="Huettel B."/>
            <person name="Barry K.W."/>
            <person name="Haridas S."/>
            <person name="Chen C."/>
            <person name="Bauer D."/>
            <person name="Andreopoulos W."/>
            <person name="Pangilinan J."/>
            <person name="LaButti K."/>
            <person name="Riley R."/>
            <person name="Lipzen A."/>
            <person name="Clum A."/>
            <person name="Drula E."/>
            <person name="Henrissat B."/>
            <person name="Kohler A."/>
            <person name="Grigoriev I.V."/>
            <person name="Martin F.M."/>
            <person name="Hacquard S."/>
        </authorList>
    </citation>
    <scope>NUCLEOTIDE SEQUENCE</scope>
    <source>
        <strain evidence="3">FSSC 5 MPI-SDFR-AT-0091</strain>
    </source>
</reference>
<evidence type="ECO:0000313" key="4">
    <source>
        <dbReference type="Proteomes" id="UP000736672"/>
    </source>
</evidence>
<evidence type="ECO:0000313" key="2">
    <source>
        <dbReference type="EMBL" id="KAH7221778.1"/>
    </source>
</evidence>
<dbReference type="AlphaFoldDB" id="A0A9P9GH07"/>
<gene>
    <name evidence="3" type="ORF">B0J15DRAFT_502992</name>
    <name evidence="2" type="ORF">B0J15DRAFT_506773</name>
</gene>
<organism evidence="3 4">
    <name type="scientific">Fusarium solani</name>
    <name type="common">Filamentous fungus</name>
    <dbReference type="NCBI Taxonomy" id="169388"/>
    <lineage>
        <taxon>Eukaryota</taxon>
        <taxon>Fungi</taxon>
        <taxon>Dikarya</taxon>
        <taxon>Ascomycota</taxon>
        <taxon>Pezizomycotina</taxon>
        <taxon>Sordariomycetes</taxon>
        <taxon>Hypocreomycetidae</taxon>
        <taxon>Hypocreales</taxon>
        <taxon>Nectriaceae</taxon>
        <taxon>Fusarium</taxon>
        <taxon>Fusarium solani species complex</taxon>
    </lineage>
</organism>
<keyword evidence="1" id="KW-0732">Signal</keyword>
<comment type="caution">
    <text evidence="3">The sequence shown here is derived from an EMBL/GenBank/DDBJ whole genome shotgun (WGS) entry which is preliminary data.</text>
</comment>
<sequence>MEHHTKPWGALLCLIRVLGSFVDGHIEHWLGSVNIPPSSSPRSGRSTRSIHRHEAFIRHLTCPARRRQYGRQKTTCPHEYLRRKLVMEQ</sequence>
<evidence type="ECO:0000256" key="1">
    <source>
        <dbReference type="SAM" id="SignalP"/>
    </source>
</evidence>
<protein>
    <recommendedName>
        <fullName evidence="5">Secreted protein</fullName>
    </recommendedName>
</protein>
<dbReference type="Proteomes" id="UP000736672">
    <property type="component" value="Unassembled WGS sequence"/>
</dbReference>
<evidence type="ECO:0008006" key="5">
    <source>
        <dbReference type="Google" id="ProtNLM"/>
    </source>
</evidence>
<name>A0A9P9GH07_FUSSL</name>
<dbReference type="EMBL" id="JAGTJS010000060">
    <property type="protein sequence ID" value="KAH7221778.1"/>
    <property type="molecule type" value="Genomic_DNA"/>
</dbReference>